<dbReference type="InterPro" id="IPR036611">
    <property type="entry name" value="Trigger_fac_ribosome-bd_sf"/>
</dbReference>
<evidence type="ECO:0000313" key="16">
    <source>
        <dbReference type="EMBL" id="EFO81390.1"/>
    </source>
</evidence>
<dbReference type="SUPFAM" id="SSF102735">
    <property type="entry name" value="Trigger factor ribosome-binding domain"/>
    <property type="match status" value="1"/>
</dbReference>
<keyword evidence="8 11" id="KW-0413">Isomerase</keyword>
<evidence type="ECO:0000256" key="6">
    <source>
        <dbReference type="ARBA" id="ARBA00023110"/>
    </source>
</evidence>
<dbReference type="InterPro" id="IPR037041">
    <property type="entry name" value="Trigger_fac_C_sf"/>
</dbReference>
<dbReference type="GO" id="GO:0003755">
    <property type="term" value="F:peptidyl-prolyl cis-trans isomerase activity"/>
    <property type="evidence" value="ECO:0007669"/>
    <property type="project" value="UniProtKB-UniRule"/>
</dbReference>
<evidence type="ECO:0000256" key="4">
    <source>
        <dbReference type="ARBA" id="ARBA00016902"/>
    </source>
</evidence>
<evidence type="ECO:0000256" key="9">
    <source>
        <dbReference type="ARBA" id="ARBA00023306"/>
    </source>
</evidence>
<dbReference type="OrthoDB" id="9767721at2"/>
<dbReference type="EMBL" id="ADVR01000012">
    <property type="protein sequence ID" value="EFO81390.1"/>
    <property type="molecule type" value="Genomic_DNA"/>
</dbReference>
<evidence type="ECO:0000256" key="12">
    <source>
        <dbReference type="SAM" id="Coils"/>
    </source>
</evidence>
<dbReference type="eggNOG" id="COG0544">
    <property type="taxonomic scope" value="Bacteria"/>
</dbReference>
<dbReference type="HOGENOM" id="CLU_033058_3_1_0"/>
<dbReference type="InterPro" id="IPR046357">
    <property type="entry name" value="PPIase_dom_sf"/>
</dbReference>
<dbReference type="Pfam" id="PF05697">
    <property type="entry name" value="Trigger_N"/>
    <property type="match status" value="1"/>
</dbReference>
<keyword evidence="6 11" id="KW-0697">Rotamase</keyword>
<keyword evidence="17" id="KW-1185">Reference proteome</keyword>
<evidence type="ECO:0000256" key="13">
    <source>
        <dbReference type="SAM" id="MobiDB-lite"/>
    </source>
</evidence>
<dbReference type="InterPro" id="IPR008881">
    <property type="entry name" value="Trigger_fac_ribosome-bd_bac"/>
</dbReference>
<dbReference type="STRING" id="765420.OSCT_0672"/>
<feature type="coiled-coil region" evidence="12">
    <location>
        <begin position="126"/>
        <end position="153"/>
    </location>
</feature>
<dbReference type="InterPro" id="IPR027304">
    <property type="entry name" value="Trigger_fact/SurA_dom_sf"/>
</dbReference>
<evidence type="ECO:0000256" key="8">
    <source>
        <dbReference type="ARBA" id="ARBA00023235"/>
    </source>
</evidence>
<name>E1IBH1_9CHLR</name>
<evidence type="ECO:0000256" key="7">
    <source>
        <dbReference type="ARBA" id="ARBA00023186"/>
    </source>
</evidence>
<feature type="domain" description="Trigger factor ribosome-binding bacterial" evidence="14">
    <location>
        <begin position="1"/>
        <end position="143"/>
    </location>
</feature>
<evidence type="ECO:0000256" key="11">
    <source>
        <dbReference type="HAMAP-Rule" id="MF_00303"/>
    </source>
</evidence>
<dbReference type="Gene3D" id="1.10.3120.10">
    <property type="entry name" value="Trigger factor, C-terminal domain"/>
    <property type="match status" value="1"/>
</dbReference>
<comment type="caution">
    <text evidence="16">The sequence shown here is derived from an EMBL/GenBank/DDBJ whole genome shotgun (WGS) entry which is preliminary data.</text>
</comment>
<reference evidence="16 17" key="1">
    <citation type="journal article" date="2011" name="J. Bacteriol.">
        <title>Draft genome sequence of the anoxygenic filamentous phototrophic bacterium Oscillochloris trichoides subsp. DG-6.</title>
        <authorList>
            <person name="Kuznetsov B.B."/>
            <person name="Ivanovsky R.N."/>
            <person name="Keppen O.I."/>
            <person name="Sukhacheva M.V."/>
            <person name="Bumazhkin B.K."/>
            <person name="Patutina E.O."/>
            <person name="Beletsky A.V."/>
            <person name="Mardanov A.V."/>
            <person name="Baslerov R.V."/>
            <person name="Panteleeva A.N."/>
            <person name="Kolganova T.V."/>
            <person name="Ravin N.V."/>
            <person name="Skryabin K.G."/>
        </authorList>
    </citation>
    <scope>NUCLEOTIDE SEQUENCE [LARGE SCALE GENOMIC DNA]</scope>
    <source>
        <strain evidence="16 17">DG-6</strain>
    </source>
</reference>
<feature type="region of interest" description="Disordered" evidence="13">
    <location>
        <begin position="482"/>
        <end position="502"/>
    </location>
</feature>
<dbReference type="Gene3D" id="3.30.70.1050">
    <property type="entry name" value="Trigger factor ribosome-binding domain"/>
    <property type="match status" value="1"/>
</dbReference>
<dbReference type="GO" id="GO:0043335">
    <property type="term" value="P:protein unfolding"/>
    <property type="evidence" value="ECO:0007669"/>
    <property type="project" value="TreeGrafter"/>
</dbReference>
<comment type="similarity">
    <text evidence="2 11">Belongs to the FKBP-type PPIase family. Tig subfamily.</text>
</comment>
<dbReference type="Pfam" id="PF05698">
    <property type="entry name" value="Trigger_C"/>
    <property type="match status" value="1"/>
</dbReference>
<comment type="domain">
    <text evidence="11">Consists of 3 domains; the N-terminus binds the ribosome, the middle domain has PPIase activity, while the C-terminus has intrinsic chaperone activity on its own.</text>
</comment>
<feature type="region of interest" description="Disordered" evidence="13">
    <location>
        <begin position="161"/>
        <end position="235"/>
    </location>
</feature>
<gene>
    <name evidence="11" type="primary">tig</name>
    <name evidence="16" type="ORF">OSCT_0672</name>
</gene>
<dbReference type="GO" id="GO:0043022">
    <property type="term" value="F:ribosome binding"/>
    <property type="evidence" value="ECO:0007669"/>
    <property type="project" value="TreeGrafter"/>
</dbReference>
<dbReference type="Proteomes" id="UP000054010">
    <property type="component" value="Unassembled WGS sequence"/>
</dbReference>
<feature type="compositionally biased region" description="Acidic residues" evidence="13">
    <location>
        <begin position="171"/>
        <end position="235"/>
    </location>
</feature>
<dbReference type="PANTHER" id="PTHR30560">
    <property type="entry name" value="TRIGGER FACTOR CHAPERONE AND PEPTIDYL-PROLYL CIS/TRANS ISOMERASE"/>
    <property type="match status" value="1"/>
</dbReference>
<comment type="catalytic activity">
    <reaction evidence="1 11">
        <text>[protein]-peptidylproline (omega=180) = [protein]-peptidylproline (omega=0)</text>
        <dbReference type="Rhea" id="RHEA:16237"/>
        <dbReference type="Rhea" id="RHEA-COMP:10747"/>
        <dbReference type="Rhea" id="RHEA-COMP:10748"/>
        <dbReference type="ChEBI" id="CHEBI:83833"/>
        <dbReference type="ChEBI" id="CHEBI:83834"/>
        <dbReference type="EC" id="5.2.1.8"/>
    </reaction>
</comment>
<keyword evidence="11" id="KW-0963">Cytoplasm</keyword>
<dbReference type="InterPro" id="IPR005215">
    <property type="entry name" value="Trig_fac"/>
</dbReference>
<dbReference type="GO" id="GO:0051083">
    <property type="term" value="P:'de novo' cotranslational protein folding"/>
    <property type="evidence" value="ECO:0007669"/>
    <property type="project" value="TreeGrafter"/>
</dbReference>
<dbReference type="GO" id="GO:0044183">
    <property type="term" value="F:protein folding chaperone"/>
    <property type="evidence" value="ECO:0007669"/>
    <property type="project" value="TreeGrafter"/>
</dbReference>
<dbReference type="EC" id="5.2.1.8" evidence="3 11"/>
<dbReference type="GO" id="GO:0005737">
    <property type="term" value="C:cytoplasm"/>
    <property type="evidence" value="ECO:0007669"/>
    <property type="project" value="UniProtKB-SubCell"/>
</dbReference>
<evidence type="ECO:0000256" key="2">
    <source>
        <dbReference type="ARBA" id="ARBA00005464"/>
    </source>
</evidence>
<evidence type="ECO:0000259" key="15">
    <source>
        <dbReference type="Pfam" id="PF05698"/>
    </source>
</evidence>
<evidence type="ECO:0000313" key="17">
    <source>
        <dbReference type="Proteomes" id="UP000054010"/>
    </source>
</evidence>
<evidence type="ECO:0000256" key="10">
    <source>
        <dbReference type="ARBA" id="ARBA00029986"/>
    </source>
</evidence>
<dbReference type="GO" id="GO:0015031">
    <property type="term" value="P:protein transport"/>
    <property type="evidence" value="ECO:0007669"/>
    <property type="project" value="UniProtKB-UniRule"/>
</dbReference>
<feature type="domain" description="Trigger factor C-terminal" evidence="15">
    <location>
        <begin position="312"/>
        <end position="467"/>
    </location>
</feature>
<keyword evidence="7 11" id="KW-0143">Chaperone</keyword>
<dbReference type="HAMAP" id="MF_00303">
    <property type="entry name" value="Trigger_factor_Tig"/>
    <property type="match status" value="1"/>
</dbReference>
<dbReference type="AlphaFoldDB" id="E1IBH1"/>
<organism evidence="16 17">
    <name type="scientific">Oscillochloris trichoides DG-6</name>
    <dbReference type="NCBI Taxonomy" id="765420"/>
    <lineage>
        <taxon>Bacteria</taxon>
        <taxon>Bacillati</taxon>
        <taxon>Chloroflexota</taxon>
        <taxon>Chloroflexia</taxon>
        <taxon>Chloroflexales</taxon>
        <taxon>Chloroflexineae</taxon>
        <taxon>Oscillochloridaceae</taxon>
        <taxon>Oscillochloris</taxon>
    </lineage>
</organism>
<dbReference type="GO" id="GO:0051301">
    <property type="term" value="P:cell division"/>
    <property type="evidence" value="ECO:0007669"/>
    <property type="project" value="UniProtKB-KW"/>
</dbReference>
<dbReference type="SUPFAM" id="SSF109998">
    <property type="entry name" value="Triger factor/SurA peptide-binding domain-like"/>
    <property type="match status" value="1"/>
</dbReference>
<keyword evidence="12" id="KW-0175">Coiled coil</keyword>
<evidence type="ECO:0000256" key="5">
    <source>
        <dbReference type="ARBA" id="ARBA00022618"/>
    </source>
</evidence>
<proteinExistence type="inferred from homology"/>
<dbReference type="Gene3D" id="3.10.50.40">
    <property type="match status" value="1"/>
</dbReference>
<protein>
    <recommendedName>
        <fullName evidence="4 11">Trigger factor</fullName>
        <shortName evidence="11">TF</shortName>
        <ecNumber evidence="3 11">5.2.1.8</ecNumber>
    </recommendedName>
    <alternativeName>
        <fullName evidence="10 11">PPIase</fullName>
    </alternativeName>
</protein>
<evidence type="ECO:0000256" key="1">
    <source>
        <dbReference type="ARBA" id="ARBA00000971"/>
    </source>
</evidence>
<dbReference type="SUPFAM" id="SSF54534">
    <property type="entry name" value="FKBP-like"/>
    <property type="match status" value="1"/>
</dbReference>
<sequence length="502" mass="56682">MKVTTEKLPKSLLALEIEIDADQVERGLDKAARRLSQKFPIRGFRPGKAPRSIIERSYGRPALMEEATDDLINKAYRDALDQEKISPVGPPNLESITSYEPFTFRVTVPIAPTVTVGDYRGIRLDLEATSISEKDIEREMERLREKHVVLKELDELRPAQEGDQISVLLDTEFDDDDEDYDDDEEDEDDDDDDDADDQDDDDDDDADDQDDDDAEDDADDQDAEDDADDADDDGEIQTLDLIPGRLVTELHEALVGLNVGDYTEVTAVMPDDHQNESVRGKTVIFKVKLKGIQERILPTWEELPSLENFEGSLDDLRTKIQGNLEQNARNNAERKLVEAYVNQLVEMTEFDIPDVMVRELAHEMLHEQGHQFERYGITLEQMLQYRGQTHDEAIDALMPDAEQRTKTTLALSRLVEHEGIGITGDEVEEQIALIVNDYDEEQRPNIINTLRSQMINDVVNMVIDRKLRARIIEIATGTAPALETPEAEPAAEVASEPSAPEA</sequence>
<accession>E1IBH1</accession>
<comment type="function">
    <text evidence="11">Involved in protein export. Acts as a chaperone by maintaining the newly synthesized protein in an open conformation. Functions as a peptidyl-prolyl cis-trans isomerase.</text>
</comment>
<evidence type="ECO:0000256" key="3">
    <source>
        <dbReference type="ARBA" id="ARBA00013194"/>
    </source>
</evidence>
<keyword evidence="5 11" id="KW-0132">Cell division</keyword>
<evidence type="ECO:0000259" key="14">
    <source>
        <dbReference type="Pfam" id="PF05697"/>
    </source>
</evidence>
<comment type="subcellular location">
    <subcellularLocation>
        <location evidence="11">Cytoplasm</location>
    </subcellularLocation>
    <text evidence="11">About half TF is bound to the ribosome near the polypeptide exit tunnel while the other half is free in the cytoplasm.</text>
</comment>
<keyword evidence="9 11" id="KW-0131">Cell cycle</keyword>
<dbReference type="InterPro" id="IPR008880">
    <property type="entry name" value="Trigger_fac_C"/>
</dbReference>
<dbReference type="PANTHER" id="PTHR30560:SF3">
    <property type="entry name" value="TRIGGER FACTOR-LIKE PROTEIN TIG, CHLOROPLASTIC"/>
    <property type="match status" value="1"/>
</dbReference>